<dbReference type="AlphaFoldDB" id="A0A5J4PHX1"/>
<proteinExistence type="predicted"/>
<gene>
    <name evidence="2" type="ORF">EZS27_040118</name>
</gene>
<accession>A0A5J4PHX1</accession>
<dbReference type="PANTHER" id="PTHR35149">
    <property type="entry name" value="SLL5132 PROTEIN"/>
    <property type="match status" value="1"/>
</dbReference>
<sequence length="225" mass="26694">MKGIQGTSNKIYRQIMGNGMRYEVPKFQRDYTWEIDQWDDLWQDILFLFTDEVEENEHYMGYLVLQTSDNKNFTIIDGQQRLTTLALMILSVLKCLQDLIDKKEEKEKNHQRIENLRNSYIGSINPVTLISSNKLKLNKNSDDYYRQHLVLLGNLPRRSINSSEKHMRECFLWYYERVKNKFTTGEELARFIDEIVDKLSFTVIEVTDQLNAFTVFETLNARGVQ</sequence>
<organism evidence="2">
    <name type="scientific">termite gut metagenome</name>
    <dbReference type="NCBI Taxonomy" id="433724"/>
    <lineage>
        <taxon>unclassified sequences</taxon>
        <taxon>metagenomes</taxon>
        <taxon>organismal metagenomes</taxon>
    </lineage>
</organism>
<protein>
    <recommendedName>
        <fullName evidence="1">GmrSD restriction endonucleases N-terminal domain-containing protein</fullName>
    </recommendedName>
</protein>
<dbReference type="Pfam" id="PF03235">
    <property type="entry name" value="GmrSD_N"/>
    <property type="match status" value="1"/>
</dbReference>
<feature type="domain" description="GmrSD restriction endonucleases N-terminal" evidence="1">
    <location>
        <begin position="17"/>
        <end position="225"/>
    </location>
</feature>
<name>A0A5J4PHX1_9ZZZZ</name>
<comment type="caution">
    <text evidence="2">The sequence shown here is derived from an EMBL/GenBank/DDBJ whole genome shotgun (WGS) entry which is preliminary data.</text>
</comment>
<dbReference type="InterPro" id="IPR004919">
    <property type="entry name" value="GmrSD_N"/>
</dbReference>
<evidence type="ECO:0000313" key="2">
    <source>
        <dbReference type="EMBL" id="KAA6308204.1"/>
    </source>
</evidence>
<dbReference type="PANTHER" id="PTHR35149:SF2">
    <property type="entry name" value="DUF262 DOMAIN-CONTAINING PROTEIN"/>
    <property type="match status" value="1"/>
</dbReference>
<evidence type="ECO:0000259" key="1">
    <source>
        <dbReference type="Pfam" id="PF03235"/>
    </source>
</evidence>
<reference evidence="2" key="1">
    <citation type="submission" date="2019-03" db="EMBL/GenBank/DDBJ databases">
        <title>Single cell metagenomics reveals metabolic interactions within the superorganism composed of flagellate Streblomastix strix and complex community of Bacteroidetes bacteria on its surface.</title>
        <authorList>
            <person name="Treitli S.C."/>
            <person name="Kolisko M."/>
            <person name="Husnik F."/>
            <person name="Keeling P."/>
            <person name="Hampl V."/>
        </authorList>
    </citation>
    <scope>NUCLEOTIDE SEQUENCE</scope>
    <source>
        <strain evidence="2">STM</strain>
    </source>
</reference>
<feature type="non-terminal residue" evidence="2">
    <location>
        <position position="225"/>
    </location>
</feature>
<dbReference type="EMBL" id="SNRY01008637">
    <property type="protein sequence ID" value="KAA6308204.1"/>
    <property type="molecule type" value="Genomic_DNA"/>
</dbReference>